<dbReference type="PANTHER" id="PTHR24304">
    <property type="entry name" value="CYTOCHROME P450 FAMILY 7"/>
    <property type="match status" value="1"/>
</dbReference>
<keyword evidence="6" id="KW-0472">Membrane</keyword>
<dbReference type="PANTHER" id="PTHR24304:SF2">
    <property type="entry name" value="24-HYDROXYCHOLESTEROL 7-ALPHA-HYDROXYLASE"/>
    <property type="match status" value="1"/>
</dbReference>
<accession>A0ABQ9NGE6</accession>
<evidence type="ECO:0000313" key="7">
    <source>
        <dbReference type="EMBL" id="KAJ9653204.1"/>
    </source>
</evidence>
<dbReference type="CDD" id="cd11040">
    <property type="entry name" value="CYP7_CYP8-like"/>
    <property type="match status" value="1"/>
</dbReference>
<protein>
    <recommendedName>
        <fullName evidence="9">Cytochrome P450</fullName>
    </recommendedName>
</protein>
<dbReference type="EMBL" id="JAPDRL010000342">
    <property type="protein sequence ID" value="KAJ9653204.1"/>
    <property type="molecule type" value="Genomic_DNA"/>
</dbReference>
<sequence length="560" mass="63045">MAIKLLPPDLLTTSAPITRLLSLALTPVLFATILIALTYLYTTLRYRLALPHHLSTTNDAGKLSPQPPPHIPYALPFLGSALSFLNPVPGGYWKGLLAFHPHASGACTLLLGGKTTYVLFSPSAVTQLFKSRGTSRMVFNMQVMEKGFGMSKEGVRKYWGFDDPENGAEHHQEKIWQDYLLKTEAVNELTGEFVGTLRHELEEELKDGGAKEVGLYEWLKGHMFAASTATFFGRRILEMYPSLGEDFFAFDRQMLSMFFGIPKLFILKAYKSRKKVLDGMEEWHVKMMEECKNNPADPETVKWEPVYGSRANRARQHFYGRRGFTMRGRASLDLGFLFGISSNAIPATGWMLMHILDPKADAMLYRDVMEELKSAVNKDGTLNIPELMSLPLLQSILHEVLRLYVDILITRELFEDLDLPIDDGKRRIALKKGGLVMAPSWLSHRDESLWVDPPCETFYARRFLKVDPETGKQIFSTGGTAGKFFPFGGGKSICPGRVFAKQEVLACLAMVLLGFEFEALGYVEESGRKRDKFPTLRHGYSGSGTVVMDGDVKVRMKRRQ</sequence>
<feature type="transmembrane region" description="Helical" evidence="6">
    <location>
        <begin position="20"/>
        <end position="41"/>
    </location>
</feature>
<evidence type="ECO:0000256" key="1">
    <source>
        <dbReference type="ARBA" id="ARBA00001971"/>
    </source>
</evidence>
<dbReference type="InterPro" id="IPR001128">
    <property type="entry name" value="Cyt_P450"/>
</dbReference>
<dbReference type="InterPro" id="IPR002403">
    <property type="entry name" value="Cyt_P450_E_grp-IV"/>
</dbReference>
<dbReference type="Proteomes" id="UP001172684">
    <property type="component" value="Unassembled WGS sequence"/>
</dbReference>
<evidence type="ECO:0008006" key="9">
    <source>
        <dbReference type="Google" id="ProtNLM"/>
    </source>
</evidence>
<proteinExistence type="inferred from homology"/>
<comment type="similarity">
    <text evidence="2">Belongs to the cytochrome P450 family.</text>
</comment>
<evidence type="ECO:0000256" key="2">
    <source>
        <dbReference type="ARBA" id="ARBA00010617"/>
    </source>
</evidence>
<evidence type="ECO:0000256" key="6">
    <source>
        <dbReference type="SAM" id="Phobius"/>
    </source>
</evidence>
<evidence type="ECO:0000256" key="4">
    <source>
        <dbReference type="ARBA" id="ARBA00022723"/>
    </source>
</evidence>
<evidence type="ECO:0000256" key="5">
    <source>
        <dbReference type="ARBA" id="ARBA00023004"/>
    </source>
</evidence>
<comment type="cofactor">
    <cofactor evidence="1">
        <name>heme</name>
        <dbReference type="ChEBI" id="CHEBI:30413"/>
    </cofactor>
</comment>
<dbReference type="SUPFAM" id="SSF48264">
    <property type="entry name" value="Cytochrome P450"/>
    <property type="match status" value="1"/>
</dbReference>
<dbReference type="Pfam" id="PF00067">
    <property type="entry name" value="p450"/>
    <property type="match status" value="1"/>
</dbReference>
<keyword evidence="3" id="KW-0349">Heme</keyword>
<name>A0ABQ9NGE6_9PEZI</name>
<dbReference type="Gene3D" id="1.10.630.10">
    <property type="entry name" value="Cytochrome P450"/>
    <property type="match status" value="1"/>
</dbReference>
<dbReference type="PRINTS" id="PR00465">
    <property type="entry name" value="EP450IV"/>
</dbReference>
<comment type="caution">
    <text evidence="7">The sequence shown here is derived from an EMBL/GenBank/DDBJ whole genome shotgun (WGS) entry which is preliminary data.</text>
</comment>
<keyword evidence="8" id="KW-1185">Reference proteome</keyword>
<keyword evidence="6" id="KW-0812">Transmembrane</keyword>
<evidence type="ECO:0000256" key="3">
    <source>
        <dbReference type="ARBA" id="ARBA00022617"/>
    </source>
</evidence>
<keyword evidence="4" id="KW-0479">Metal-binding</keyword>
<dbReference type="InterPro" id="IPR050529">
    <property type="entry name" value="CYP450_sterol_14alpha_dmase"/>
</dbReference>
<organism evidence="7 8">
    <name type="scientific">Coniosporium apollinis</name>
    <dbReference type="NCBI Taxonomy" id="61459"/>
    <lineage>
        <taxon>Eukaryota</taxon>
        <taxon>Fungi</taxon>
        <taxon>Dikarya</taxon>
        <taxon>Ascomycota</taxon>
        <taxon>Pezizomycotina</taxon>
        <taxon>Dothideomycetes</taxon>
        <taxon>Dothideomycetes incertae sedis</taxon>
        <taxon>Coniosporium</taxon>
    </lineage>
</organism>
<keyword evidence="5" id="KW-0408">Iron</keyword>
<reference evidence="7" key="1">
    <citation type="submission" date="2022-10" db="EMBL/GenBank/DDBJ databases">
        <title>Culturing micro-colonial fungi from biological soil crusts in the Mojave desert and describing Neophaeococcomyces mojavensis, and introducing the new genera and species Taxawa tesnikishii.</title>
        <authorList>
            <person name="Kurbessoian T."/>
            <person name="Stajich J.E."/>
        </authorList>
    </citation>
    <scope>NUCLEOTIDE SEQUENCE</scope>
    <source>
        <strain evidence="7">TK_1</strain>
    </source>
</reference>
<keyword evidence="6" id="KW-1133">Transmembrane helix</keyword>
<gene>
    <name evidence="7" type="ORF">H2201_009167</name>
</gene>
<evidence type="ECO:0000313" key="8">
    <source>
        <dbReference type="Proteomes" id="UP001172684"/>
    </source>
</evidence>
<dbReference type="InterPro" id="IPR036396">
    <property type="entry name" value="Cyt_P450_sf"/>
</dbReference>